<evidence type="ECO:0000313" key="3">
    <source>
        <dbReference type="Proteomes" id="UP000887116"/>
    </source>
</evidence>
<evidence type="ECO:0000256" key="1">
    <source>
        <dbReference type="SAM" id="MobiDB-lite"/>
    </source>
</evidence>
<dbReference type="AlphaFoldDB" id="A0A8X6FWK2"/>
<name>A0A8X6FWK2_TRICU</name>
<comment type="caution">
    <text evidence="2">The sequence shown here is derived from an EMBL/GenBank/DDBJ whole genome shotgun (WGS) entry which is preliminary data.</text>
</comment>
<accession>A0A8X6FWK2</accession>
<feature type="compositionally biased region" description="Polar residues" evidence="1">
    <location>
        <begin position="652"/>
        <end position="662"/>
    </location>
</feature>
<dbReference type="OrthoDB" id="6430841at2759"/>
<proteinExistence type="predicted"/>
<dbReference type="EMBL" id="BMAO01003763">
    <property type="protein sequence ID" value="GFQ90027.1"/>
    <property type="molecule type" value="Genomic_DNA"/>
</dbReference>
<keyword evidence="3" id="KW-1185">Reference proteome</keyword>
<organism evidence="2 3">
    <name type="scientific">Trichonephila clavata</name>
    <name type="common">Joro spider</name>
    <name type="synonym">Nephila clavata</name>
    <dbReference type="NCBI Taxonomy" id="2740835"/>
    <lineage>
        <taxon>Eukaryota</taxon>
        <taxon>Metazoa</taxon>
        <taxon>Ecdysozoa</taxon>
        <taxon>Arthropoda</taxon>
        <taxon>Chelicerata</taxon>
        <taxon>Arachnida</taxon>
        <taxon>Araneae</taxon>
        <taxon>Araneomorphae</taxon>
        <taxon>Entelegynae</taxon>
        <taxon>Araneoidea</taxon>
        <taxon>Nephilidae</taxon>
        <taxon>Trichonephila</taxon>
    </lineage>
</organism>
<gene>
    <name evidence="2" type="ORF">TNCT_398061</name>
</gene>
<feature type="region of interest" description="Disordered" evidence="1">
    <location>
        <begin position="648"/>
        <end position="674"/>
    </location>
</feature>
<evidence type="ECO:0000313" key="2">
    <source>
        <dbReference type="EMBL" id="GFQ90027.1"/>
    </source>
</evidence>
<protein>
    <recommendedName>
        <fullName evidence="4">C2H2-type domain-containing protein</fullName>
    </recommendedName>
</protein>
<evidence type="ECO:0008006" key="4">
    <source>
        <dbReference type="Google" id="ProtNLM"/>
    </source>
</evidence>
<sequence>MQNQSKSYFMNSTFFVNEEGSSNRTSVQVNSHVCGECNSSFVQFEHCALHVQKKIKEQFYQCSVCLLCFSDNDLCNEHNKTCKLQKYNCAECGIALSTDCESFICEPLLLYNLVDIVPDVISETIFKKSRLFFTVKKYPIHKTDSHIGKSSTETINPVTATVSSAIPKNCTSLNIVHSSESDELVSIDLNSEMHTIKTLRQRISQLKVQLYGGFFDSEDVFSRALLKRKVSDVCVTKSSGNCLNKKLSLKDIFVEERDNTVSFHHCKNVRDTSVLATSKSDDRIPVLNNGISLLVKMNKIASCHKNVEIKQLNDYAKSFQQKEHNAPKTPILCKLDAARDNSINEQSSTKSNKSYDSDISHFDLKGFFLNNSKQENLVVEKEDICQKLNCNEKQFCNIVDSRRDPVSNQTQNNNDAKLLYTDIEQSNSLIHGTTKCSISNQMSILKSKGISASRINEKHLRIGEICNINNNLRKEATVEEIWEKLKNVYNLKKCSVALHKLPSQVFNVSTSPIKNDFKSENEIKDLSVNLFRLPNYVQDYQSYKIYCQSHAHKTFLHKKQKKKSKGITNFIYNNLPSSAPEDGDMSSVAECETSVCIKSSNHVKMSSSNNGENSHESLMQDSFHQISEIVPESSPPIFDDYELSDDSEQHFEFQSPSTSECSKTSDDGKYPSLSKKTVEQQFDDIVYQPRIKEYEPPHLVPYYLDEIMPVASDALIDNHNSNSLFESVDKNRTNVPNSLKSSKPFVLWKTDEQLKYLKDRIKCINKVLEE</sequence>
<dbReference type="Proteomes" id="UP000887116">
    <property type="component" value="Unassembled WGS sequence"/>
</dbReference>
<reference evidence="2" key="1">
    <citation type="submission" date="2020-07" db="EMBL/GenBank/DDBJ databases">
        <title>Multicomponent nature underlies the extraordinary mechanical properties of spider dragline silk.</title>
        <authorList>
            <person name="Kono N."/>
            <person name="Nakamura H."/>
            <person name="Mori M."/>
            <person name="Yoshida Y."/>
            <person name="Ohtoshi R."/>
            <person name="Malay A.D."/>
            <person name="Moran D.A.P."/>
            <person name="Tomita M."/>
            <person name="Numata K."/>
            <person name="Arakawa K."/>
        </authorList>
    </citation>
    <scope>NUCLEOTIDE SEQUENCE</scope>
</reference>